<dbReference type="EMBL" id="JAWDGP010003760">
    <property type="protein sequence ID" value="KAK3771297.1"/>
    <property type="molecule type" value="Genomic_DNA"/>
</dbReference>
<evidence type="ECO:0000313" key="10">
    <source>
        <dbReference type="Proteomes" id="UP001283361"/>
    </source>
</evidence>
<keyword evidence="2" id="KW-0328">Glycosyltransferase</keyword>
<dbReference type="InterPro" id="IPR022701">
    <property type="entry name" value="QTMAN_N"/>
</dbReference>
<reference evidence="9" key="1">
    <citation type="journal article" date="2023" name="G3 (Bethesda)">
        <title>A reference genome for the long-term kleptoplast-retaining sea slug Elysia crispata morphotype clarki.</title>
        <authorList>
            <person name="Eastman K.E."/>
            <person name="Pendleton A.L."/>
            <person name="Shaikh M.A."/>
            <person name="Suttiyut T."/>
            <person name="Ogas R."/>
            <person name="Tomko P."/>
            <person name="Gavelis G."/>
            <person name="Widhalm J.R."/>
            <person name="Wisecaver J.H."/>
        </authorList>
    </citation>
    <scope>NUCLEOTIDE SEQUENCE</scope>
    <source>
        <strain evidence="9">ECLA1</strain>
    </source>
</reference>
<comment type="catalytic activity">
    <reaction evidence="6">
        <text>queuosine(34) in tRNA(Asp) + GDP-alpha-D-mannose = O-4''-alpha-D-mannosylqueuosine(34) in tRNA(Asp) + GDP + H(+)</text>
        <dbReference type="Rhea" id="RHEA:12885"/>
        <dbReference type="Rhea" id="RHEA-COMP:18572"/>
        <dbReference type="Rhea" id="RHEA-COMP:18581"/>
        <dbReference type="ChEBI" id="CHEBI:15378"/>
        <dbReference type="ChEBI" id="CHEBI:57527"/>
        <dbReference type="ChEBI" id="CHEBI:58189"/>
        <dbReference type="ChEBI" id="CHEBI:194431"/>
        <dbReference type="ChEBI" id="CHEBI:194442"/>
        <dbReference type="EC" id="2.4.1.110"/>
    </reaction>
    <physiologicalReaction direction="left-to-right" evidence="6">
        <dbReference type="Rhea" id="RHEA:12886"/>
    </physiologicalReaction>
</comment>
<evidence type="ECO:0000259" key="8">
    <source>
        <dbReference type="Pfam" id="PF12038"/>
    </source>
</evidence>
<feature type="domain" description="Glycosyl transferase family 1" evidence="7">
    <location>
        <begin position="308"/>
        <end position="414"/>
    </location>
</feature>
<dbReference type="PANTHER" id="PTHR13615:SF3">
    <property type="entry name" value="GLYCOSYLTRANSFERASE-LIKE DOMAIN-CONTAINING PROTEIN 1"/>
    <property type="match status" value="1"/>
</dbReference>
<evidence type="ECO:0000256" key="6">
    <source>
        <dbReference type="ARBA" id="ARBA00048439"/>
    </source>
</evidence>
<evidence type="ECO:0000313" key="9">
    <source>
        <dbReference type="EMBL" id="KAK3771297.1"/>
    </source>
</evidence>
<accession>A0AAE0ZMM2</accession>
<comment type="caution">
    <text evidence="9">The sequence shown here is derived from an EMBL/GenBank/DDBJ whole genome shotgun (WGS) entry which is preliminary data.</text>
</comment>
<dbReference type="GO" id="GO:0016438">
    <property type="term" value="F:tRNA-queuosine(34) beta-mannosyltransferase activity"/>
    <property type="evidence" value="ECO:0007669"/>
    <property type="project" value="UniProtKB-EC"/>
</dbReference>
<evidence type="ECO:0000259" key="7">
    <source>
        <dbReference type="Pfam" id="PF00534"/>
    </source>
</evidence>
<dbReference type="Pfam" id="PF12038">
    <property type="entry name" value="QTMAN_N"/>
    <property type="match status" value="1"/>
</dbReference>
<protein>
    <recommendedName>
        <fullName evidence="5">tRNA-queuosine alpha-mannosyltransferase</fullName>
        <ecNumber evidence="4">2.4.1.110</ecNumber>
    </recommendedName>
</protein>
<gene>
    <name evidence="9" type="ORF">RRG08_024374</name>
</gene>
<sequence length="480" mass="55138">MKEVLIIEPFCGGSHGQLIQLLSTDEEIGPKCDKVCLPAKKWQWRARTSSLYLSQVIPYSNTFKVLFASSVLNLAELVALRQDLSGLKKILYFHENQLVYPVRKHQERDFQYGYNQILSSLVADVLVFNSIFNMESFLSSIPSFLKLIPDHRPKNLVSQIRPKCQVLYFPIDMKVACKISKGNSVEGIQSNSINSTVHGIKREQPIVELDFAHETDSEAHLNNLGYGVDDRNTDLSFEIKCNPDDVSYQSSKNSGCQKDISKDMYQEQHVGDDVYHQMFAFQHSSSAPESSSTFDKMFLKWDPRALNDRSLHIVWPHRWEHDKDPDSFFSALFQLQQENLSFNVSVIGETFSAVPEIFKTARLRLGDKVKAWGFQSREDFLAILDAAHVVVSTAIHEFCGVSMLEAVARNCYPLCPYRLVYPEIYPKECLYSTPSQLVKRLKRFCQRPQSVNTSLCKDLIEQFSWDQLREQYRTLILTKT</sequence>
<evidence type="ECO:0000256" key="2">
    <source>
        <dbReference type="ARBA" id="ARBA00022676"/>
    </source>
</evidence>
<dbReference type="InterPro" id="IPR001296">
    <property type="entry name" value="Glyco_trans_1"/>
</dbReference>
<dbReference type="CDD" id="cd01635">
    <property type="entry name" value="Glycosyltransferase_GTB-type"/>
    <property type="match status" value="1"/>
</dbReference>
<dbReference type="SUPFAM" id="SSF53756">
    <property type="entry name" value="UDP-Glycosyltransferase/glycogen phosphorylase"/>
    <property type="match status" value="1"/>
</dbReference>
<dbReference type="AlphaFoldDB" id="A0AAE0ZMM2"/>
<evidence type="ECO:0000256" key="4">
    <source>
        <dbReference type="ARBA" id="ARBA00044517"/>
    </source>
</evidence>
<proteinExistence type="inferred from homology"/>
<feature type="domain" description="tRNA-queuosine alpha-mannosyltransferase N-terminal" evidence="8">
    <location>
        <begin position="4"/>
        <end position="171"/>
    </location>
</feature>
<dbReference type="PANTHER" id="PTHR13615">
    <property type="entry name" value="GLYCOSYLTRANSFERASE-LIKE 1"/>
    <property type="match status" value="1"/>
</dbReference>
<keyword evidence="3" id="KW-0808">Transferase</keyword>
<comment type="similarity">
    <text evidence="1">Belongs to the glycosyltransferase group 1 family. Glycosyltransferase 4 subfamily.</text>
</comment>
<dbReference type="InterPro" id="IPR051862">
    <property type="entry name" value="GT-like_domain_containing_1"/>
</dbReference>
<dbReference type="EC" id="2.4.1.110" evidence="4"/>
<evidence type="ECO:0000256" key="1">
    <source>
        <dbReference type="ARBA" id="ARBA00009481"/>
    </source>
</evidence>
<evidence type="ECO:0000256" key="3">
    <source>
        <dbReference type="ARBA" id="ARBA00022679"/>
    </source>
</evidence>
<keyword evidence="10" id="KW-1185">Reference proteome</keyword>
<dbReference type="Proteomes" id="UP001283361">
    <property type="component" value="Unassembled WGS sequence"/>
</dbReference>
<evidence type="ECO:0000256" key="5">
    <source>
        <dbReference type="ARBA" id="ARBA00044539"/>
    </source>
</evidence>
<dbReference type="Gene3D" id="3.40.50.2000">
    <property type="entry name" value="Glycogen Phosphorylase B"/>
    <property type="match status" value="1"/>
</dbReference>
<name>A0AAE0ZMM2_9GAST</name>
<organism evidence="9 10">
    <name type="scientific">Elysia crispata</name>
    <name type="common">lettuce slug</name>
    <dbReference type="NCBI Taxonomy" id="231223"/>
    <lineage>
        <taxon>Eukaryota</taxon>
        <taxon>Metazoa</taxon>
        <taxon>Spiralia</taxon>
        <taxon>Lophotrochozoa</taxon>
        <taxon>Mollusca</taxon>
        <taxon>Gastropoda</taxon>
        <taxon>Heterobranchia</taxon>
        <taxon>Euthyneura</taxon>
        <taxon>Panpulmonata</taxon>
        <taxon>Sacoglossa</taxon>
        <taxon>Placobranchoidea</taxon>
        <taxon>Plakobranchidae</taxon>
        <taxon>Elysia</taxon>
    </lineage>
</organism>
<dbReference type="Pfam" id="PF00534">
    <property type="entry name" value="Glycos_transf_1"/>
    <property type="match status" value="1"/>
</dbReference>